<feature type="compositionally biased region" description="Acidic residues" evidence="5">
    <location>
        <begin position="67"/>
        <end position="79"/>
    </location>
</feature>
<feature type="chain" id="PRO_5005190830" evidence="7">
    <location>
        <begin position="22"/>
        <end position="1271"/>
    </location>
</feature>
<feature type="region of interest" description="Disordered" evidence="5">
    <location>
        <begin position="67"/>
        <end position="102"/>
    </location>
</feature>
<feature type="compositionally biased region" description="Polar residues" evidence="5">
    <location>
        <begin position="840"/>
        <end position="851"/>
    </location>
</feature>
<feature type="compositionally biased region" description="Basic and acidic residues" evidence="5">
    <location>
        <begin position="311"/>
        <end position="320"/>
    </location>
</feature>
<dbReference type="EMBL" id="CDMZ01001681">
    <property type="protein sequence ID" value="CEM36166.1"/>
    <property type="molecule type" value="Genomic_DNA"/>
</dbReference>
<feature type="region of interest" description="Disordered" evidence="5">
    <location>
        <begin position="717"/>
        <end position="741"/>
    </location>
</feature>
<feature type="compositionally biased region" description="Acidic residues" evidence="5">
    <location>
        <begin position="944"/>
        <end position="956"/>
    </location>
</feature>
<reference evidence="8" key="1">
    <citation type="submission" date="2014-11" db="EMBL/GenBank/DDBJ databases">
        <authorList>
            <person name="Otto D Thomas"/>
            <person name="Naeem Raeece"/>
        </authorList>
    </citation>
    <scope>NUCLEOTIDE SEQUENCE</scope>
</reference>
<feature type="region of interest" description="Disordered" evidence="5">
    <location>
        <begin position="1028"/>
        <end position="1086"/>
    </location>
</feature>
<keyword evidence="3 6" id="KW-1133">Transmembrane helix</keyword>
<feature type="compositionally biased region" description="Polar residues" evidence="5">
    <location>
        <begin position="717"/>
        <end position="728"/>
    </location>
</feature>
<evidence type="ECO:0000256" key="7">
    <source>
        <dbReference type="SAM" id="SignalP"/>
    </source>
</evidence>
<evidence type="ECO:0000256" key="6">
    <source>
        <dbReference type="SAM" id="Phobius"/>
    </source>
</evidence>
<protein>
    <submittedName>
        <fullName evidence="8">Uncharacterized protein</fullName>
    </submittedName>
</protein>
<evidence type="ECO:0000256" key="2">
    <source>
        <dbReference type="ARBA" id="ARBA00022692"/>
    </source>
</evidence>
<feature type="compositionally biased region" description="Low complexity" evidence="5">
    <location>
        <begin position="1070"/>
        <end position="1083"/>
    </location>
</feature>
<evidence type="ECO:0000256" key="3">
    <source>
        <dbReference type="ARBA" id="ARBA00022989"/>
    </source>
</evidence>
<feature type="region of interest" description="Disordered" evidence="5">
    <location>
        <begin position="1224"/>
        <end position="1271"/>
    </location>
</feature>
<feature type="compositionally biased region" description="Basic and acidic residues" evidence="5">
    <location>
        <begin position="506"/>
        <end position="517"/>
    </location>
</feature>
<evidence type="ECO:0000313" key="8">
    <source>
        <dbReference type="EMBL" id="CEM36166.1"/>
    </source>
</evidence>
<proteinExistence type="predicted"/>
<evidence type="ECO:0000256" key="5">
    <source>
        <dbReference type="SAM" id="MobiDB-lite"/>
    </source>
</evidence>
<keyword evidence="2 6" id="KW-0812">Transmembrane</keyword>
<feature type="compositionally biased region" description="Basic and acidic residues" evidence="5">
    <location>
        <begin position="1169"/>
        <end position="1178"/>
    </location>
</feature>
<feature type="compositionally biased region" description="Low complexity" evidence="5">
    <location>
        <begin position="1257"/>
        <end position="1271"/>
    </location>
</feature>
<feature type="region of interest" description="Disordered" evidence="5">
    <location>
        <begin position="822"/>
        <end position="851"/>
    </location>
</feature>
<accession>A0A0G4GYF1</accession>
<feature type="region of interest" description="Disordered" evidence="5">
    <location>
        <begin position="296"/>
        <end position="320"/>
    </location>
</feature>
<feature type="non-terminal residue" evidence="8">
    <location>
        <position position="1271"/>
    </location>
</feature>
<feature type="transmembrane region" description="Helical" evidence="6">
    <location>
        <begin position="1095"/>
        <end position="1116"/>
    </location>
</feature>
<feature type="region of interest" description="Disordered" evidence="5">
    <location>
        <begin position="942"/>
        <end position="982"/>
    </location>
</feature>
<dbReference type="AlphaFoldDB" id="A0A0G4GYF1"/>
<name>A0A0G4GYF1_9ALVE</name>
<evidence type="ECO:0000256" key="1">
    <source>
        <dbReference type="ARBA" id="ARBA00004370"/>
    </source>
</evidence>
<feature type="region of interest" description="Disordered" evidence="5">
    <location>
        <begin position="1162"/>
        <end position="1182"/>
    </location>
</feature>
<sequence>MRFSVFHVVLTGCLIGSLAQGGDPLSGFEPKRETKIQEEADDIIIQQGIGERPPSLLPPAARIVVEGDQELAPEAEDDQYLERRRRRRRATEEEGIKGPPSSLLLDLSPSPFVSSSMLSDALLCGGLNLSSEDEAPHAAGVHVFVNVVSVEGQEGGPKRQKAVARYSPPFTVQPSAPASFSSMNNPQTKSSAANLDSPVSLWLTFSVSIEDLLLFSERVKEREEEEEMGSDGEGKGEGTEQKRSYGREAGGEGAKGPTFKEVEGKSFVFQVSIEGPNLKEVSASVGPLTVVSPPSGGALVLRPPESSSSGKEVEGGRRGEAASLGGVWKVEMRDWKDGREAVSEDAGGLSALSEGDVGIGQRALAYSFEVCSKQESPPTVKDNSQAEATIGLNKCEEWRSIRWWSSSTVAFLRMPEEAFPGFLFKGPSEEGSPPKLPAVLSESLTELHSKRSQLAVDGQGFAKSEKDRDAHLMESVEALAEATGAALTTSEMVLSPFVRQMIERAEEKNEGEERNDQKGGCSIQAEEERDMMTVAALTVREVVASAEMALQKVGSAVVLHTSERGGGGNSSTSSSSPFESGPPRPFPPVVSSRLLFPFLDTLVALCQHPVLGSSLSLPPGFAVRLLQLAHDAFKLAGGYEEEAKGDHNKRGLVQTSALVNEVLKSVGSPSPEVQCRPPSSSLSLSLRLSGVFQAAVRSAVGILQTHVARTLQKTDPSKYTSVSFPQTETETESEAGRGTDREISYSKRGRETAKTMSIVAPHAQQQSEEETGGMRGGAFFLASLELSVLHLRGNEIFQHANLTLSKSRVLIQMPPLFSPQDFECGGLQRGREGEGEDDGPTSSPASALCLQGQSPPSVVEIRVAVFPFNYHLLLDLHADEEEELEEEKGKGGLGGETSFSKQKKSERVLHPLVSVEVFADSEKMIVNAERLRGQLVILEIPFQSEEEEGGEGEGEQAEGGTQKEDEADSRSSSSSPFSASSSGWGDLCGFFDPSSGRMSREGCQTREVRPDRLVCACAHLSDFAAVTADSQESSKTAGGGKETTTDSKGPQAAAAAAPDAKHEEEEKASQGEAAQGVEAAQGGTPMKAEAHQKGMAIAASLTCFLMALLLFLCVVARERRRETRALLFLRDLEGDFSRGGAAAEKEKKDAYQHQTTNFTLPMVTGKKGKQGEDQKCTAEEPDDLSLTAGKRVSVSGLISPTSSLPSASGDEIGRLGRARIAKKSVGFLQTTKNDGLPKPSRESSAQLYPPFSPPSLPMDSSSSLPFEDSQV</sequence>
<feature type="region of interest" description="Disordered" evidence="5">
    <location>
        <begin position="883"/>
        <end position="902"/>
    </location>
</feature>
<feature type="compositionally biased region" description="Low complexity" evidence="5">
    <location>
        <begin position="970"/>
        <end position="982"/>
    </location>
</feature>
<dbReference type="InterPro" id="IPR046338">
    <property type="entry name" value="GAIN_dom_sf"/>
</dbReference>
<feature type="region of interest" description="Disordered" evidence="5">
    <location>
        <begin position="561"/>
        <end position="584"/>
    </location>
</feature>
<dbReference type="InterPro" id="IPR000203">
    <property type="entry name" value="GPS"/>
</dbReference>
<gene>
    <name evidence="8" type="ORF">Cvel_23901</name>
</gene>
<feature type="compositionally biased region" description="Low complexity" evidence="5">
    <location>
        <begin position="570"/>
        <end position="579"/>
    </location>
</feature>
<comment type="subcellular location">
    <subcellularLocation>
        <location evidence="1">Membrane</location>
    </subcellularLocation>
</comment>
<feature type="compositionally biased region" description="Basic and acidic residues" evidence="5">
    <location>
        <begin position="1059"/>
        <end position="1069"/>
    </location>
</feature>
<keyword evidence="7" id="KW-0732">Signal</keyword>
<keyword evidence="4 6" id="KW-0472">Membrane</keyword>
<feature type="signal peptide" evidence="7">
    <location>
        <begin position="1"/>
        <end position="21"/>
    </location>
</feature>
<feature type="region of interest" description="Disordered" evidence="5">
    <location>
        <begin position="220"/>
        <end position="259"/>
    </location>
</feature>
<feature type="compositionally biased region" description="Basic and acidic residues" evidence="5">
    <location>
        <begin position="232"/>
        <end position="250"/>
    </location>
</feature>
<dbReference type="Pfam" id="PF01825">
    <property type="entry name" value="GPS"/>
    <property type="match status" value="1"/>
</dbReference>
<dbReference type="Gene3D" id="2.60.220.50">
    <property type="match status" value="1"/>
</dbReference>
<feature type="region of interest" description="Disordered" evidence="5">
    <location>
        <begin position="506"/>
        <end position="527"/>
    </location>
</feature>
<dbReference type="GO" id="GO:0016020">
    <property type="term" value="C:membrane"/>
    <property type="evidence" value="ECO:0007669"/>
    <property type="project" value="UniProtKB-SubCell"/>
</dbReference>
<evidence type="ECO:0000256" key="4">
    <source>
        <dbReference type="ARBA" id="ARBA00023136"/>
    </source>
</evidence>
<organism evidence="8">
    <name type="scientific">Chromera velia CCMP2878</name>
    <dbReference type="NCBI Taxonomy" id="1169474"/>
    <lineage>
        <taxon>Eukaryota</taxon>
        <taxon>Sar</taxon>
        <taxon>Alveolata</taxon>
        <taxon>Colpodellida</taxon>
        <taxon>Chromeraceae</taxon>
        <taxon>Chromera</taxon>
    </lineage>
</organism>